<evidence type="ECO:0000313" key="8">
    <source>
        <dbReference type="Proteomes" id="UP000239590"/>
    </source>
</evidence>
<dbReference type="AlphaFoldDB" id="A0A2S7IJK5"/>
<dbReference type="InterPro" id="IPR011050">
    <property type="entry name" value="Pectin_lyase_fold/virulence"/>
</dbReference>
<dbReference type="Pfam" id="PF01095">
    <property type="entry name" value="Pectinesterase"/>
    <property type="match status" value="1"/>
</dbReference>
<dbReference type="PANTHER" id="PTHR31321">
    <property type="entry name" value="ACYL-COA THIOESTER HYDROLASE YBHC-RELATED"/>
    <property type="match status" value="1"/>
</dbReference>
<keyword evidence="8" id="KW-1185">Reference proteome</keyword>
<dbReference type="UniPathway" id="UPA00545">
    <property type="reaction ID" value="UER00823"/>
</dbReference>
<dbReference type="OrthoDB" id="9777975at2"/>
<dbReference type="GO" id="GO:0030599">
    <property type="term" value="F:pectinesterase activity"/>
    <property type="evidence" value="ECO:0007669"/>
    <property type="project" value="UniProtKB-UniRule"/>
</dbReference>
<dbReference type="GO" id="GO:0045490">
    <property type="term" value="P:pectin catabolic process"/>
    <property type="evidence" value="ECO:0007669"/>
    <property type="project" value="UniProtKB-UniRule"/>
</dbReference>
<dbReference type="Gene3D" id="2.160.20.10">
    <property type="entry name" value="Single-stranded right-handed beta-helix, Pectin lyase-like"/>
    <property type="match status" value="1"/>
</dbReference>
<evidence type="ECO:0000256" key="5">
    <source>
        <dbReference type="RuleBase" id="RU000589"/>
    </source>
</evidence>
<dbReference type="InterPro" id="IPR033131">
    <property type="entry name" value="Pectinesterase_Asp_AS"/>
</dbReference>
<comment type="pathway">
    <text evidence="5">Glycan metabolism; pectin degradation; 2-dehydro-3-deoxy-D-gluconate from pectin: step 1/5.</text>
</comment>
<organism evidence="7 8">
    <name type="scientific">Siphonobacter curvatus</name>
    <dbReference type="NCBI Taxonomy" id="2094562"/>
    <lineage>
        <taxon>Bacteria</taxon>
        <taxon>Pseudomonadati</taxon>
        <taxon>Bacteroidota</taxon>
        <taxon>Cytophagia</taxon>
        <taxon>Cytophagales</taxon>
        <taxon>Cytophagaceae</taxon>
        <taxon>Siphonobacter</taxon>
    </lineage>
</organism>
<protein>
    <recommendedName>
        <fullName evidence="5">Pectinesterase</fullName>
        <ecNumber evidence="5">3.1.1.11</ecNumber>
    </recommendedName>
</protein>
<dbReference type="RefSeq" id="WP_104714367.1">
    <property type="nucleotide sequence ID" value="NZ_PTRA01000002.1"/>
</dbReference>
<keyword evidence="2 5" id="KW-0378">Hydrolase</keyword>
<dbReference type="EMBL" id="PTRA01000002">
    <property type="protein sequence ID" value="PQA56813.1"/>
    <property type="molecule type" value="Genomic_DNA"/>
</dbReference>
<sequence length="326" mass="36519">MNRYLLIIFLVPLSLSGWCQRRVITVAQDGSGDFRRLQEALTSVPRPNKEPVTIRIKKGIYKEKLLLDSTQHHVTLIGENAQTTILTFDDYNGKISPSGKPFRTFDSSSFTVKANDFRAENLSFANSSGPVGQAVAVFVPGDRVVFINCRFLGFQDTLYLGMPGQYGRQYYQNCYIEGTIDFIFGSATAVFDHCTIHSKQNGPYVTAASTSEGKPYGLVFLHCELTGDDLAGTVYLGRPWRDYAKTTFLSCKLGKHIRAEGWHDWDKPQARQTVVYAEYASKGPGANPKRRVAWARQLSKAEAKTYQIPAILAGEDHWNPLTTDKR</sequence>
<reference evidence="8" key="1">
    <citation type="submission" date="2018-02" db="EMBL/GenBank/DDBJ databases">
        <title>Genome sequencing of Solimonas sp. HR-BB.</title>
        <authorList>
            <person name="Lee Y."/>
            <person name="Jeon C.O."/>
        </authorList>
    </citation>
    <scope>NUCLEOTIDE SEQUENCE [LARGE SCALE GENOMIC DNA]</scope>
    <source>
        <strain evidence="8">HR-U</strain>
    </source>
</reference>
<comment type="catalytic activity">
    <reaction evidence="5">
        <text>[(1-&gt;4)-alpha-D-galacturonosyl methyl ester](n) + n H2O = [(1-&gt;4)-alpha-D-galacturonosyl](n) + n methanol + n H(+)</text>
        <dbReference type="Rhea" id="RHEA:22380"/>
        <dbReference type="Rhea" id="RHEA-COMP:14570"/>
        <dbReference type="Rhea" id="RHEA-COMP:14573"/>
        <dbReference type="ChEBI" id="CHEBI:15377"/>
        <dbReference type="ChEBI" id="CHEBI:15378"/>
        <dbReference type="ChEBI" id="CHEBI:17790"/>
        <dbReference type="ChEBI" id="CHEBI:140522"/>
        <dbReference type="ChEBI" id="CHEBI:140523"/>
        <dbReference type="EC" id="3.1.1.11"/>
    </reaction>
</comment>
<evidence type="ECO:0000256" key="4">
    <source>
        <dbReference type="PROSITE-ProRule" id="PRU10040"/>
    </source>
</evidence>
<evidence type="ECO:0000256" key="3">
    <source>
        <dbReference type="ARBA" id="ARBA00023085"/>
    </source>
</evidence>
<dbReference type="PROSITE" id="PS00800">
    <property type="entry name" value="PECTINESTERASE_1"/>
    <property type="match status" value="1"/>
</dbReference>
<dbReference type="SUPFAM" id="SSF51126">
    <property type="entry name" value="Pectin lyase-like"/>
    <property type="match status" value="1"/>
</dbReference>
<dbReference type="InterPro" id="IPR000070">
    <property type="entry name" value="Pectinesterase_cat"/>
</dbReference>
<dbReference type="EC" id="3.1.1.11" evidence="5"/>
<dbReference type="InterPro" id="IPR018040">
    <property type="entry name" value="Pectinesterase_Tyr_AS"/>
</dbReference>
<dbReference type="InterPro" id="IPR012334">
    <property type="entry name" value="Pectin_lyas_fold"/>
</dbReference>
<dbReference type="GO" id="GO:0042545">
    <property type="term" value="P:cell wall modification"/>
    <property type="evidence" value="ECO:0007669"/>
    <property type="project" value="UniProtKB-UniRule"/>
</dbReference>
<feature type="active site" evidence="4">
    <location>
        <position position="181"/>
    </location>
</feature>
<feature type="domain" description="Pectinesterase catalytic" evidence="6">
    <location>
        <begin position="24"/>
        <end position="312"/>
    </location>
</feature>
<evidence type="ECO:0000313" key="7">
    <source>
        <dbReference type="EMBL" id="PQA56813.1"/>
    </source>
</evidence>
<dbReference type="PANTHER" id="PTHR31321:SF57">
    <property type="entry name" value="PECTINESTERASE 53-RELATED"/>
    <property type="match status" value="1"/>
</dbReference>
<gene>
    <name evidence="7" type="ORF">C5O19_15845</name>
</gene>
<dbReference type="PROSITE" id="PS00503">
    <property type="entry name" value="PECTINESTERASE_2"/>
    <property type="match status" value="1"/>
</dbReference>
<comment type="caution">
    <text evidence="7">The sequence shown here is derived from an EMBL/GenBank/DDBJ whole genome shotgun (WGS) entry which is preliminary data.</text>
</comment>
<dbReference type="GO" id="GO:0009279">
    <property type="term" value="C:cell outer membrane"/>
    <property type="evidence" value="ECO:0007669"/>
    <property type="project" value="TreeGrafter"/>
</dbReference>
<comment type="similarity">
    <text evidence="1">Belongs to the pectinesterase family.</text>
</comment>
<keyword evidence="3 5" id="KW-0063">Aspartyl esterase</keyword>
<evidence type="ECO:0000256" key="1">
    <source>
        <dbReference type="ARBA" id="ARBA00008891"/>
    </source>
</evidence>
<evidence type="ECO:0000256" key="2">
    <source>
        <dbReference type="ARBA" id="ARBA00022801"/>
    </source>
</evidence>
<dbReference type="Proteomes" id="UP000239590">
    <property type="component" value="Unassembled WGS sequence"/>
</dbReference>
<accession>A0A2S7IJK5</accession>
<proteinExistence type="inferred from homology"/>
<name>A0A2S7IJK5_9BACT</name>
<evidence type="ECO:0000259" key="6">
    <source>
        <dbReference type="Pfam" id="PF01095"/>
    </source>
</evidence>